<dbReference type="InterPro" id="IPR058345">
    <property type="entry name" value="DUF8032"/>
</dbReference>
<dbReference type="OrthoDB" id="5599902at2759"/>
<sequence length="397" mass="44552">MNYDQLNLDSSVGGSGGFNQLQTYQTYSNNSGAGQVDYNNHETQYQGYFVETFNSQMNYSNLHPSTFQSSAIYENLTSATTTPLTEFPIDTSAFDKYEEEFVPVSNTQNDDNGFASFQLNKKVNDFDQFPTISTEYSSESCSISKTASSSSSCQPLLSSCTQQNDINSYFITSAPTTSFNSPLSTPLASPTSTQFSRLNHPLKSPTSPRKSRPATTATSSISSRRSSITSNKVCKTYREKSASLSSPSSHSHTSHHFHHSLQHTTQPGPIPASKPQLTTDLTTGEELLTFSYSKQKIIRNFTIKCPPPNPSEALSELSQQFLLENCVYPRAMCSFEDYKGNRYQYEKECNEIGWSLASLNPEIRDHRGLIQRAVDSWRNTRKDKKLRSRRVRKSELR</sequence>
<dbReference type="AlphaFoldDB" id="A0A1E3P1M0"/>
<feature type="compositionally biased region" description="Low complexity" evidence="1">
    <location>
        <begin position="181"/>
        <end position="193"/>
    </location>
</feature>
<feature type="region of interest" description="Disordered" evidence="1">
    <location>
        <begin position="178"/>
        <end position="277"/>
    </location>
</feature>
<reference evidence="3 4" key="1">
    <citation type="journal article" date="2016" name="Proc. Natl. Acad. Sci. U.S.A.">
        <title>Comparative genomics of biotechnologically important yeasts.</title>
        <authorList>
            <person name="Riley R."/>
            <person name="Haridas S."/>
            <person name="Wolfe K.H."/>
            <person name="Lopes M.R."/>
            <person name="Hittinger C.T."/>
            <person name="Goeker M."/>
            <person name="Salamov A.A."/>
            <person name="Wisecaver J.H."/>
            <person name="Long T.M."/>
            <person name="Calvey C.H."/>
            <person name="Aerts A.L."/>
            <person name="Barry K.W."/>
            <person name="Choi C."/>
            <person name="Clum A."/>
            <person name="Coughlan A.Y."/>
            <person name="Deshpande S."/>
            <person name="Douglass A.P."/>
            <person name="Hanson S.J."/>
            <person name="Klenk H.-P."/>
            <person name="LaButti K.M."/>
            <person name="Lapidus A."/>
            <person name="Lindquist E.A."/>
            <person name="Lipzen A.M."/>
            <person name="Meier-Kolthoff J.P."/>
            <person name="Ohm R.A."/>
            <person name="Otillar R.P."/>
            <person name="Pangilinan J.L."/>
            <person name="Peng Y."/>
            <person name="Rokas A."/>
            <person name="Rosa C.A."/>
            <person name="Scheuner C."/>
            <person name="Sibirny A.A."/>
            <person name="Slot J.C."/>
            <person name="Stielow J.B."/>
            <person name="Sun H."/>
            <person name="Kurtzman C.P."/>
            <person name="Blackwell M."/>
            <person name="Grigoriev I.V."/>
            <person name="Jeffries T.W."/>
        </authorList>
    </citation>
    <scope>NUCLEOTIDE SEQUENCE [LARGE SCALE GENOMIC DNA]</scope>
    <source>
        <strain evidence="4">ATCC 58044 / CBS 1984 / NCYC 433 / NRRL Y-366-8</strain>
    </source>
</reference>
<organism evidence="3 4">
    <name type="scientific">Wickerhamomyces anomalus (strain ATCC 58044 / CBS 1984 / NCYC 433 / NRRL Y-366-8)</name>
    <name type="common">Yeast</name>
    <name type="synonym">Hansenula anomala</name>
    <dbReference type="NCBI Taxonomy" id="683960"/>
    <lineage>
        <taxon>Eukaryota</taxon>
        <taxon>Fungi</taxon>
        <taxon>Dikarya</taxon>
        <taxon>Ascomycota</taxon>
        <taxon>Saccharomycotina</taxon>
        <taxon>Saccharomycetes</taxon>
        <taxon>Phaffomycetales</taxon>
        <taxon>Wickerhamomycetaceae</taxon>
        <taxon>Wickerhamomyces</taxon>
    </lineage>
</organism>
<evidence type="ECO:0000259" key="2">
    <source>
        <dbReference type="Pfam" id="PF26087"/>
    </source>
</evidence>
<evidence type="ECO:0000313" key="4">
    <source>
        <dbReference type="Proteomes" id="UP000094112"/>
    </source>
</evidence>
<dbReference type="STRING" id="683960.A0A1E3P1M0"/>
<keyword evidence="4" id="KW-1185">Reference proteome</keyword>
<feature type="compositionally biased region" description="Basic residues" evidence="1">
    <location>
        <begin position="252"/>
        <end position="261"/>
    </location>
</feature>
<feature type="compositionally biased region" description="Low complexity" evidence="1">
    <location>
        <begin position="242"/>
        <end position="251"/>
    </location>
</feature>
<dbReference type="PANTHER" id="PTHR22949">
    <property type="entry name" value="WHITE COLLAR 2 PROTEIN WC2"/>
    <property type="match status" value="1"/>
</dbReference>
<dbReference type="RefSeq" id="XP_019038014.1">
    <property type="nucleotide sequence ID" value="XM_019183525.1"/>
</dbReference>
<protein>
    <recommendedName>
        <fullName evidence="2">DUF8032 domain-containing protein</fullName>
    </recommendedName>
</protein>
<accession>A0A1E3P1M0</accession>
<gene>
    <name evidence="3" type="ORF">WICANDRAFT_63315</name>
</gene>
<dbReference type="PANTHER" id="PTHR22949:SF0">
    <property type="entry name" value="RE27538P"/>
    <property type="match status" value="1"/>
</dbReference>
<dbReference type="Pfam" id="PF26087">
    <property type="entry name" value="DUF8032"/>
    <property type="match status" value="1"/>
</dbReference>
<evidence type="ECO:0000256" key="1">
    <source>
        <dbReference type="SAM" id="MobiDB-lite"/>
    </source>
</evidence>
<feature type="compositionally biased region" description="Low complexity" evidence="1">
    <location>
        <begin position="214"/>
        <end position="230"/>
    </location>
</feature>
<name>A0A1E3P1M0_WICAA</name>
<dbReference type="Proteomes" id="UP000094112">
    <property type="component" value="Unassembled WGS sequence"/>
</dbReference>
<dbReference type="EMBL" id="KV454211">
    <property type="protein sequence ID" value="ODQ58807.1"/>
    <property type="molecule type" value="Genomic_DNA"/>
</dbReference>
<evidence type="ECO:0000313" key="3">
    <source>
        <dbReference type="EMBL" id="ODQ58807.1"/>
    </source>
</evidence>
<feature type="domain" description="DUF8032" evidence="2">
    <location>
        <begin position="286"/>
        <end position="380"/>
    </location>
</feature>
<proteinExistence type="predicted"/>
<dbReference type="GeneID" id="30200771"/>